<dbReference type="PANTHER" id="PTHR30093">
    <property type="entry name" value="GENERAL SECRETION PATHWAY PROTEIN G"/>
    <property type="match status" value="1"/>
</dbReference>
<dbReference type="Gene3D" id="3.30.700.10">
    <property type="entry name" value="Glycoprotein, Type 4 Pilin"/>
    <property type="match status" value="1"/>
</dbReference>
<name>A0A4R7B8T0_9NEIS</name>
<keyword evidence="2" id="KW-0488">Methylation</keyword>
<dbReference type="GO" id="GO:0007155">
    <property type="term" value="P:cell adhesion"/>
    <property type="evidence" value="ECO:0007669"/>
    <property type="project" value="InterPro"/>
</dbReference>
<keyword evidence="4" id="KW-0812">Transmembrane</keyword>
<protein>
    <submittedName>
        <fullName evidence="5">Type IV pilus assembly protein PilA</fullName>
    </submittedName>
</protein>
<organism evidence="5 6">
    <name type="scientific">Paludibacterium purpuratum</name>
    <dbReference type="NCBI Taxonomy" id="1144873"/>
    <lineage>
        <taxon>Bacteria</taxon>
        <taxon>Pseudomonadati</taxon>
        <taxon>Pseudomonadota</taxon>
        <taxon>Betaproteobacteria</taxon>
        <taxon>Neisseriales</taxon>
        <taxon>Chromobacteriaceae</taxon>
        <taxon>Paludibacterium</taxon>
    </lineage>
</organism>
<evidence type="ECO:0000256" key="4">
    <source>
        <dbReference type="SAM" id="Phobius"/>
    </source>
</evidence>
<reference evidence="5 6" key="1">
    <citation type="submission" date="2019-03" db="EMBL/GenBank/DDBJ databases">
        <title>Genomic Encyclopedia of Type Strains, Phase III (KMG-III): the genomes of soil and plant-associated and newly described type strains.</title>
        <authorList>
            <person name="Whitman W."/>
        </authorList>
    </citation>
    <scope>NUCLEOTIDE SEQUENCE [LARGE SCALE GENOMIC DNA]</scope>
    <source>
        <strain evidence="5 6">CECT 8976</strain>
    </source>
</reference>
<keyword evidence="4" id="KW-0472">Membrane</keyword>
<dbReference type="InterPro" id="IPR045584">
    <property type="entry name" value="Pilin-like"/>
</dbReference>
<feature type="transmembrane region" description="Helical" evidence="4">
    <location>
        <begin position="6"/>
        <end position="29"/>
    </location>
</feature>
<keyword evidence="6" id="KW-1185">Reference proteome</keyword>
<evidence type="ECO:0000313" key="6">
    <source>
        <dbReference type="Proteomes" id="UP000295611"/>
    </source>
</evidence>
<dbReference type="NCBIfam" id="TIGR02532">
    <property type="entry name" value="IV_pilin_GFxxxE"/>
    <property type="match status" value="1"/>
</dbReference>
<dbReference type="EMBL" id="SNZP01000005">
    <property type="protein sequence ID" value="TDR80322.1"/>
    <property type="molecule type" value="Genomic_DNA"/>
</dbReference>
<dbReference type="SUPFAM" id="SSF54523">
    <property type="entry name" value="Pili subunits"/>
    <property type="match status" value="1"/>
</dbReference>
<dbReference type="GO" id="GO:0009289">
    <property type="term" value="C:pilus"/>
    <property type="evidence" value="ECO:0007669"/>
    <property type="project" value="InterPro"/>
</dbReference>
<evidence type="ECO:0000256" key="2">
    <source>
        <dbReference type="ARBA" id="ARBA00022481"/>
    </source>
</evidence>
<dbReference type="Proteomes" id="UP000295611">
    <property type="component" value="Unassembled WGS sequence"/>
</dbReference>
<keyword evidence="4" id="KW-1133">Transmembrane helix</keyword>
<dbReference type="Pfam" id="PF07963">
    <property type="entry name" value="N_methyl"/>
    <property type="match status" value="1"/>
</dbReference>
<dbReference type="OrthoDB" id="8607132at2"/>
<comment type="similarity">
    <text evidence="1">Belongs to the N-Me-Phe pilin family.</text>
</comment>
<keyword evidence="3" id="KW-1015">Disulfide bond</keyword>
<dbReference type="InterPro" id="IPR001082">
    <property type="entry name" value="Pilin"/>
</dbReference>
<dbReference type="AlphaFoldDB" id="A0A4R7B8T0"/>
<evidence type="ECO:0000256" key="1">
    <source>
        <dbReference type="ARBA" id="ARBA00005233"/>
    </source>
</evidence>
<dbReference type="InterPro" id="IPR012902">
    <property type="entry name" value="N_methyl_site"/>
</dbReference>
<sequence>MRIDRLPVGFSLIELMIVVAIVGVLAVAAMPKYQDYSVRARLAEAVQLLSAARVSVAEYAIASGEMPPNLQAAGLGEISSDVVESIGYAQRNGDGILTVKLRNTGSDEVNGRFFSMVGQDARGVIRWRCQPGDSQGLQPVPVRFLPATCRLGAPVS</sequence>
<evidence type="ECO:0000256" key="3">
    <source>
        <dbReference type="ARBA" id="ARBA00023157"/>
    </source>
</evidence>
<accession>A0A4R7B8T0</accession>
<dbReference type="PANTHER" id="PTHR30093:SF34">
    <property type="entry name" value="PREPILIN PEPTIDASE-DEPENDENT PROTEIN D"/>
    <property type="match status" value="1"/>
</dbReference>
<gene>
    <name evidence="5" type="ORF">DFP86_105185</name>
</gene>
<dbReference type="Pfam" id="PF00114">
    <property type="entry name" value="Pilin"/>
    <property type="match status" value="1"/>
</dbReference>
<comment type="caution">
    <text evidence="5">The sequence shown here is derived from an EMBL/GenBank/DDBJ whole genome shotgun (WGS) entry which is preliminary data.</text>
</comment>
<evidence type="ECO:0000313" key="5">
    <source>
        <dbReference type="EMBL" id="TDR80322.1"/>
    </source>
</evidence>
<proteinExistence type="inferred from homology"/>